<protein>
    <submittedName>
        <fullName evidence="1">Uncharacterized protein</fullName>
    </submittedName>
</protein>
<reference evidence="1" key="1">
    <citation type="submission" date="2021-05" db="EMBL/GenBank/DDBJ databases">
        <authorList>
            <person name="Pan Q."/>
            <person name="Jouanno E."/>
            <person name="Zahm M."/>
            <person name="Klopp C."/>
            <person name="Cabau C."/>
            <person name="Louis A."/>
            <person name="Berthelot C."/>
            <person name="Parey E."/>
            <person name="Roest Crollius H."/>
            <person name="Montfort J."/>
            <person name="Robinson-Rechavi M."/>
            <person name="Bouchez O."/>
            <person name="Lampietro C."/>
            <person name="Lopez Roques C."/>
            <person name="Donnadieu C."/>
            <person name="Postlethwait J."/>
            <person name="Bobe J."/>
            <person name="Dillon D."/>
            <person name="Chandos A."/>
            <person name="von Hippel F."/>
            <person name="Guiguen Y."/>
        </authorList>
    </citation>
    <scope>NUCLEOTIDE SEQUENCE</scope>
    <source>
        <strain evidence="1">YG-Jan2019</strain>
    </source>
</reference>
<accession>A0ACC2GJP7</accession>
<proteinExistence type="predicted"/>
<organism evidence="1 2">
    <name type="scientific">Dallia pectoralis</name>
    <name type="common">Alaska blackfish</name>
    <dbReference type="NCBI Taxonomy" id="75939"/>
    <lineage>
        <taxon>Eukaryota</taxon>
        <taxon>Metazoa</taxon>
        <taxon>Chordata</taxon>
        <taxon>Craniata</taxon>
        <taxon>Vertebrata</taxon>
        <taxon>Euteleostomi</taxon>
        <taxon>Actinopterygii</taxon>
        <taxon>Neopterygii</taxon>
        <taxon>Teleostei</taxon>
        <taxon>Protacanthopterygii</taxon>
        <taxon>Esociformes</taxon>
        <taxon>Umbridae</taxon>
        <taxon>Dallia</taxon>
    </lineage>
</organism>
<sequence length="391" mass="43413">MSSLMKTLILFCLANAVFSENVDVPGKLGGNLVLKPDCIIKPPSSILWRMKREKVADFDVDFGTDITYYGDFKGRTTLDTTTGELRITGLKKSDEGVYSVELNSVWLEKTYTLSVMNAVPKPEIHVSCVEDQTYCMLTCNGDTADAEPVTYWWKVGEGNWEKVGKILTGINSDSKLIQNNTKCICKLKNAVSEEESEAVGPLFETKNIPLGGEFVLKPDSTPNSLSSILWRVKQNKVADFDRDFGTDITYYGDFKGRTTLDTTTGELRITGLKKSDEGVYSVELNSVWLEKTYTLSVMNAVPKPEIHVSCVEDQTYCMLTCNGDTADAEPVTYWWKVGEGNWEKVGKILTVINSDSKLIQNNTKCICKLKNAVSEEESEAVGPLFKPSARG</sequence>
<comment type="caution">
    <text evidence="1">The sequence shown here is derived from an EMBL/GenBank/DDBJ whole genome shotgun (WGS) entry which is preliminary data.</text>
</comment>
<evidence type="ECO:0000313" key="1">
    <source>
        <dbReference type="EMBL" id="KAJ8003842.1"/>
    </source>
</evidence>
<keyword evidence="2" id="KW-1185">Reference proteome</keyword>
<evidence type="ECO:0000313" key="2">
    <source>
        <dbReference type="Proteomes" id="UP001157502"/>
    </source>
</evidence>
<dbReference type="Proteomes" id="UP001157502">
    <property type="component" value="Chromosome 12"/>
</dbReference>
<gene>
    <name evidence="1" type="ORF">DPEC_G00152600</name>
</gene>
<dbReference type="EMBL" id="CM055739">
    <property type="protein sequence ID" value="KAJ8003842.1"/>
    <property type="molecule type" value="Genomic_DNA"/>
</dbReference>
<name>A0ACC2GJP7_DALPE</name>